<dbReference type="InterPro" id="IPR007560">
    <property type="entry name" value="Restrct_endonuc_IV_Mrr"/>
</dbReference>
<evidence type="ECO:0000313" key="2">
    <source>
        <dbReference type="EMBL" id="GFE64366.1"/>
    </source>
</evidence>
<dbReference type="Gene3D" id="3.40.1350.10">
    <property type="match status" value="1"/>
</dbReference>
<evidence type="ECO:0000313" key="3">
    <source>
        <dbReference type="Proteomes" id="UP000436822"/>
    </source>
</evidence>
<reference evidence="2 3" key="1">
    <citation type="submission" date="2019-12" db="EMBL/GenBank/DDBJ databases">
        <title>Litoreibacter badius sp. nov., a novel bacteriochlorophyll a-containing bacterium in the genus Litoreibacter.</title>
        <authorList>
            <person name="Kanamuro M."/>
            <person name="Takabe Y."/>
            <person name="Mori K."/>
            <person name="Takaichi S."/>
            <person name="Hanada S."/>
        </authorList>
    </citation>
    <scope>NUCLEOTIDE SEQUENCE [LARGE SCALE GENOMIC DNA]</scope>
    <source>
        <strain evidence="2 3">K6</strain>
    </source>
</reference>
<organism evidence="2 3">
    <name type="scientific">Litoreibacter roseus</name>
    <dbReference type="NCBI Taxonomy" id="2601869"/>
    <lineage>
        <taxon>Bacteria</taxon>
        <taxon>Pseudomonadati</taxon>
        <taxon>Pseudomonadota</taxon>
        <taxon>Alphaproteobacteria</taxon>
        <taxon>Rhodobacterales</taxon>
        <taxon>Roseobacteraceae</taxon>
        <taxon>Litoreibacter</taxon>
    </lineage>
</organism>
<dbReference type="Pfam" id="PF04471">
    <property type="entry name" value="Mrr_cat"/>
    <property type="match status" value="1"/>
</dbReference>
<dbReference type="AlphaFoldDB" id="A0A6N6JDT2"/>
<dbReference type="GO" id="GO:0009307">
    <property type="term" value="P:DNA restriction-modification system"/>
    <property type="evidence" value="ECO:0007669"/>
    <property type="project" value="InterPro"/>
</dbReference>
<dbReference type="PANTHER" id="PTHR30015">
    <property type="entry name" value="MRR RESTRICTION SYSTEM PROTEIN"/>
    <property type="match status" value="1"/>
</dbReference>
<gene>
    <name evidence="2" type="ORF">KIN_14400</name>
</gene>
<dbReference type="RefSeq" id="WP_159805493.1">
    <property type="nucleotide sequence ID" value="NZ_BLJE01000002.1"/>
</dbReference>
<keyword evidence="3" id="KW-1185">Reference proteome</keyword>
<sequence length="335" mass="37788">MGGISGHRQYFVDSFIEIVGYKTGILLSQSQLFRLLDEIGDFRARLEPDGDKGARLHSTEVEEVTAFLLHRVGNTATPSTMNSHIALHHKYKGDEVAFACFMSVSELFVEFLNSATTQARKSPPKSGKLDPSDFIKRAFDKHGSTGGEMALEMIYGVNSDMHRSPWGQIRNVDWVDTVELKSLFQSEALEASYGSFFDQRFIDYLHQNFGEIGDIHWRKFEGLTGEYFEREGFQVDVGPGRNDDGIDLRIYRDEPTKNDPALIIVQCKRQKAKIDKALVKSVYADVLHEKAESGLIVTTSSLSPGAALMRNARGYPVADADRETLREWIHKMRTQ</sequence>
<name>A0A6N6JDT2_9RHOB</name>
<comment type="caution">
    <text evidence="2">The sequence shown here is derived from an EMBL/GenBank/DDBJ whole genome shotgun (WGS) entry which is preliminary data.</text>
</comment>
<dbReference type="InterPro" id="IPR011856">
    <property type="entry name" value="tRNA_endonuc-like_dom_sf"/>
</dbReference>
<proteinExistence type="predicted"/>
<dbReference type="SUPFAM" id="SSF52980">
    <property type="entry name" value="Restriction endonuclease-like"/>
    <property type="match status" value="1"/>
</dbReference>
<dbReference type="InterPro" id="IPR052906">
    <property type="entry name" value="Type_IV_Methyl-Rstrct_Enzyme"/>
</dbReference>
<accession>A0A6N6JDT2</accession>
<dbReference type="OrthoDB" id="5782056at2"/>
<feature type="domain" description="Restriction endonuclease type IV Mrr" evidence="1">
    <location>
        <begin position="215"/>
        <end position="329"/>
    </location>
</feature>
<evidence type="ECO:0000259" key="1">
    <source>
        <dbReference type="Pfam" id="PF04471"/>
    </source>
</evidence>
<dbReference type="GO" id="GO:0003677">
    <property type="term" value="F:DNA binding"/>
    <property type="evidence" value="ECO:0007669"/>
    <property type="project" value="InterPro"/>
</dbReference>
<dbReference type="GO" id="GO:0015666">
    <property type="term" value="F:restriction endodeoxyribonuclease activity"/>
    <property type="evidence" value="ECO:0007669"/>
    <property type="project" value="TreeGrafter"/>
</dbReference>
<dbReference type="InterPro" id="IPR011335">
    <property type="entry name" value="Restrct_endonuc-II-like"/>
</dbReference>
<dbReference type="PANTHER" id="PTHR30015:SF7">
    <property type="entry name" value="TYPE IV METHYL-DIRECTED RESTRICTION ENZYME ECOKMRR"/>
    <property type="match status" value="1"/>
</dbReference>
<protein>
    <recommendedName>
        <fullName evidence="1">Restriction endonuclease type IV Mrr domain-containing protein</fullName>
    </recommendedName>
</protein>
<dbReference type="EMBL" id="BLJE01000002">
    <property type="protein sequence ID" value="GFE64366.1"/>
    <property type="molecule type" value="Genomic_DNA"/>
</dbReference>
<dbReference type="Proteomes" id="UP000436822">
    <property type="component" value="Unassembled WGS sequence"/>
</dbReference>